<dbReference type="InterPro" id="IPR007278">
    <property type="entry name" value="DUF397"/>
</dbReference>
<feature type="domain" description="DUF397" evidence="2">
    <location>
        <begin position="19"/>
        <end position="70"/>
    </location>
</feature>
<feature type="compositionally biased region" description="Polar residues" evidence="1">
    <location>
        <begin position="20"/>
        <end position="30"/>
    </location>
</feature>
<comment type="caution">
    <text evidence="3">The sequence shown here is derived from an EMBL/GenBank/DDBJ whole genome shotgun (WGS) entry which is preliminary data.</text>
</comment>
<proteinExistence type="predicted"/>
<evidence type="ECO:0000256" key="1">
    <source>
        <dbReference type="SAM" id="MobiDB-lite"/>
    </source>
</evidence>
<dbReference type="Proteomes" id="UP001220022">
    <property type="component" value="Unassembled WGS sequence"/>
</dbReference>
<organism evidence="3 4">
    <name type="scientific">Streptantibioticus ferralitis</name>
    <dbReference type="NCBI Taxonomy" id="236510"/>
    <lineage>
        <taxon>Bacteria</taxon>
        <taxon>Bacillati</taxon>
        <taxon>Actinomycetota</taxon>
        <taxon>Actinomycetes</taxon>
        <taxon>Kitasatosporales</taxon>
        <taxon>Streptomycetaceae</taxon>
        <taxon>Streptantibioticus</taxon>
    </lineage>
</organism>
<sequence>MTQESAPRTTENELEGAFWHTSSYSGTNNNCVERGKLRSGRQAVRDTKDRERGALIFDADVWRNFVAAVRNDTL</sequence>
<keyword evidence="4" id="KW-1185">Reference proteome</keyword>
<dbReference type="EMBL" id="JARHTQ010000009">
    <property type="protein sequence ID" value="MDF2257203.1"/>
    <property type="molecule type" value="Genomic_DNA"/>
</dbReference>
<name>A0ABT5Z0B0_9ACTN</name>
<evidence type="ECO:0000313" key="4">
    <source>
        <dbReference type="Proteomes" id="UP001220022"/>
    </source>
</evidence>
<gene>
    <name evidence="3" type="ORF">P2L57_16120</name>
</gene>
<evidence type="ECO:0000259" key="2">
    <source>
        <dbReference type="Pfam" id="PF04149"/>
    </source>
</evidence>
<dbReference type="RefSeq" id="WP_275814847.1">
    <property type="nucleotide sequence ID" value="NZ_BAAANM010000023.1"/>
</dbReference>
<evidence type="ECO:0000313" key="3">
    <source>
        <dbReference type="EMBL" id="MDF2257203.1"/>
    </source>
</evidence>
<dbReference type="Pfam" id="PF04149">
    <property type="entry name" value="DUF397"/>
    <property type="match status" value="1"/>
</dbReference>
<accession>A0ABT5Z0B0</accession>
<protein>
    <submittedName>
        <fullName evidence="3">DUF397 domain-containing protein</fullName>
    </submittedName>
</protein>
<feature type="region of interest" description="Disordered" evidence="1">
    <location>
        <begin position="1"/>
        <end position="30"/>
    </location>
</feature>
<reference evidence="3 4" key="1">
    <citation type="submission" date="2023-03" db="EMBL/GenBank/DDBJ databases">
        <title>Draft genome sequence of type strain Streptomyces ferralitis JCM 14344.</title>
        <authorList>
            <person name="Klaysubun C."/>
            <person name="Duangmal K."/>
        </authorList>
    </citation>
    <scope>NUCLEOTIDE SEQUENCE [LARGE SCALE GENOMIC DNA]</scope>
    <source>
        <strain evidence="3 4">JCM 14344</strain>
    </source>
</reference>